<sequence length="955" mass="107542">MGFLRRWRRWRGKRSEQSTVETVASEDGGGQAALPSPTAAGSNVIAVGNQNRIAGEVEETSVLPSPSRSGASQYDIQQLSLAGTAPVQDSKYSGAWNGTQKMSSTTALTGEVPLFLLGLASRRCSIEFEALLMTYRTDSAMLAGKSIVAEDDNLLEASRRFILWAGNVGACYADEEFYDISLDYRLRKSVYYREMVLALLRNLEDVLTRAKDELQRASAPTVARQTSTSGTGNFTQDDNSSLSSESGSNSHDSFDEFADEEITYEDLGIVRANGTRGGIRTSPNTEASTELRSTDILQSEERPQRFSVFLESIQTIVNCLYSLPLRRPANMDRLRTRFDAENNPKQHYQVSDCSRVRDMFPNLDTTVADRLGRILTQRRGILDYRQNHNRALQVGVDTDDDSMQEEGSIKAPPTRRTKATTLLASESAADRKFTDLDMRKEAMAHVTTAPSEVSSSASTEFTKQTRLLYPHRPKDDEGNPLECFECPYCCLTVHIQNERAWRKHVLKDISPYVCTHYSCPEESRFFESREQWDNHEKTAHRGQWFCNSEDHQPIQGEPEFILHLQTHHSMPKLTRQGLQKLAALFWIPSQSLAGRCHFCNHDSKRLGRHIARHLEQIAFKALPNADLDTLEDEELSDEDGHWGSSSSEQDSHSQTAQYLRGLMTEDEKSGTDLEHIHKHKAEDHRRTKVDRAYGEPMPAADLDNINEPDRVNESTSTALPTAAGYSATIGIPQDFTPADSRTIPPSLDQHAGGVSGFKKTCLLYNVLLHLSTQLRDLRDTNAQVGASRKARDGAGGPLSHFYAEVHWEIFELAKFLEEIFMSLPNISSADKLRIVSGERYDWHNDPVVVTDLYNRFVTSENTLRFQKIGGEVMDLLCKLVNFPLSDLEEWDRSMDGAGMVQTIGKFRALAENGKFLGESLKFFVKKKNQQRWLGKMAYCKEQLRTVDVNHYEISK</sequence>
<evidence type="ECO:0000259" key="2">
    <source>
        <dbReference type="Pfam" id="PF26082"/>
    </source>
</evidence>
<dbReference type="PANTHER" id="PTHR35391:SF7">
    <property type="entry name" value="C2H2-TYPE DOMAIN-CONTAINING PROTEIN"/>
    <property type="match status" value="1"/>
</dbReference>
<accession>A0A3N4I6A2</accession>
<feature type="domain" description="Oxidoreductase acuF-like C2H2 type zinc-finger" evidence="2">
    <location>
        <begin position="482"/>
        <end position="509"/>
    </location>
</feature>
<feature type="region of interest" description="Disordered" evidence="1">
    <location>
        <begin position="14"/>
        <end position="39"/>
    </location>
</feature>
<proteinExistence type="predicted"/>
<keyword evidence="4" id="KW-1185">Reference proteome</keyword>
<name>A0A3N4I6A2_ASCIM</name>
<dbReference type="PANTHER" id="PTHR35391">
    <property type="entry name" value="C2H2-TYPE DOMAIN-CONTAINING PROTEIN-RELATED"/>
    <property type="match status" value="1"/>
</dbReference>
<feature type="region of interest" description="Disordered" evidence="1">
    <location>
        <begin position="631"/>
        <end position="655"/>
    </location>
</feature>
<feature type="region of interest" description="Disordered" evidence="1">
    <location>
        <begin position="217"/>
        <end position="253"/>
    </location>
</feature>
<reference evidence="3 4" key="1">
    <citation type="journal article" date="2018" name="Nat. Ecol. Evol.">
        <title>Pezizomycetes genomes reveal the molecular basis of ectomycorrhizal truffle lifestyle.</title>
        <authorList>
            <person name="Murat C."/>
            <person name="Payen T."/>
            <person name="Noel B."/>
            <person name="Kuo A."/>
            <person name="Morin E."/>
            <person name="Chen J."/>
            <person name="Kohler A."/>
            <person name="Krizsan K."/>
            <person name="Balestrini R."/>
            <person name="Da Silva C."/>
            <person name="Montanini B."/>
            <person name="Hainaut M."/>
            <person name="Levati E."/>
            <person name="Barry K.W."/>
            <person name="Belfiori B."/>
            <person name="Cichocki N."/>
            <person name="Clum A."/>
            <person name="Dockter R.B."/>
            <person name="Fauchery L."/>
            <person name="Guy J."/>
            <person name="Iotti M."/>
            <person name="Le Tacon F."/>
            <person name="Lindquist E.A."/>
            <person name="Lipzen A."/>
            <person name="Malagnac F."/>
            <person name="Mello A."/>
            <person name="Molinier V."/>
            <person name="Miyauchi S."/>
            <person name="Poulain J."/>
            <person name="Riccioni C."/>
            <person name="Rubini A."/>
            <person name="Sitrit Y."/>
            <person name="Splivallo R."/>
            <person name="Traeger S."/>
            <person name="Wang M."/>
            <person name="Zifcakova L."/>
            <person name="Wipf D."/>
            <person name="Zambonelli A."/>
            <person name="Paolocci F."/>
            <person name="Nowrousian M."/>
            <person name="Ottonello S."/>
            <person name="Baldrian P."/>
            <person name="Spatafora J.W."/>
            <person name="Henrissat B."/>
            <person name="Nagy L.G."/>
            <person name="Aury J.M."/>
            <person name="Wincker P."/>
            <person name="Grigoriev I.V."/>
            <person name="Bonfante P."/>
            <person name="Martin F.M."/>
        </authorList>
    </citation>
    <scope>NUCLEOTIDE SEQUENCE [LARGE SCALE GENOMIC DNA]</scope>
    <source>
        <strain evidence="3 4">RN42</strain>
    </source>
</reference>
<feature type="compositionally biased region" description="Polar residues" evidence="1">
    <location>
        <begin position="223"/>
        <end position="236"/>
    </location>
</feature>
<dbReference type="AlphaFoldDB" id="A0A3N4I6A2"/>
<dbReference type="EMBL" id="ML119683">
    <property type="protein sequence ID" value="RPA80997.1"/>
    <property type="molecule type" value="Genomic_DNA"/>
</dbReference>
<evidence type="ECO:0000313" key="3">
    <source>
        <dbReference type="EMBL" id="RPA80997.1"/>
    </source>
</evidence>
<dbReference type="InterPro" id="IPR058925">
    <property type="entry name" value="zf-C2H2_AcuF"/>
</dbReference>
<protein>
    <recommendedName>
        <fullName evidence="2">Oxidoreductase acuF-like C2H2 type zinc-finger domain-containing protein</fullName>
    </recommendedName>
</protein>
<feature type="compositionally biased region" description="Low complexity" evidence="1">
    <location>
        <begin position="237"/>
        <end position="251"/>
    </location>
</feature>
<organism evidence="3 4">
    <name type="scientific">Ascobolus immersus RN42</name>
    <dbReference type="NCBI Taxonomy" id="1160509"/>
    <lineage>
        <taxon>Eukaryota</taxon>
        <taxon>Fungi</taxon>
        <taxon>Dikarya</taxon>
        <taxon>Ascomycota</taxon>
        <taxon>Pezizomycotina</taxon>
        <taxon>Pezizomycetes</taxon>
        <taxon>Pezizales</taxon>
        <taxon>Ascobolaceae</taxon>
        <taxon>Ascobolus</taxon>
    </lineage>
</organism>
<dbReference type="Pfam" id="PF26082">
    <property type="entry name" value="zf-C2H2_AcuF"/>
    <property type="match status" value="1"/>
</dbReference>
<evidence type="ECO:0000256" key="1">
    <source>
        <dbReference type="SAM" id="MobiDB-lite"/>
    </source>
</evidence>
<gene>
    <name evidence="3" type="ORF">BJ508DRAFT_415028</name>
</gene>
<dbReference type="Proteomes" id="UP000275078">
    <property type="component" value="Unassembled WGS sequence"/>
</dbReference>
<evidence type="ECO:0000313" key="4">
    <source>
        <dbReference type="Proteomes" id="UP000275078"/>
    </source>
</evidence>
<feature type="region of interest" description="Disordered" evidence="1">
    <location>
        <begin position="399"/>
        <end position="419"/>
    </location>
</feature>
<dbReference type="OrthoDB" id="20872at2759"/>